<organism evidence="2 3">
    <name type="scientific">Macaca fascicularis</name>
    <name type="common">Crab-eating macaque</name>
    <name type="synonym">Cynomolgus monkey</name>
    <dbReference type="NCBI Taxonomy" id="9541"/>
    <lineage>
        <taxon>Eukaryota</taxon>
        <taxon>Metazoa</taxon>
        <taxon>Chordata</taxon>
        <taxon>Craniata</taxon>
        <taxon>Vertebrata</taxon>
        <taxon>Euteleostomi</taxon>
        <taxon>Mammalia</taxon>
        <taxon>Eutheria</taxon>
        <taxon>Euarchontoglires</taxon>
        <taxon>Primates</taxon>
        <taxon>Haplorrhini</taxon>
        <taxon>Catarrhini</taxon>
        <taxon>Cercopithecidae</taxon>
        <taxon>Cercopithecinae</taxon>
        <taxon>Macaca</taxon>
    </lineage>
</organism>
<dbReference type="AlphaFoldDB" id="A0A7N9DEF4"/>
<dbReference type="Proteomes" id="UP000233100">
    <property type="component" value="Chromosome 1"/>
</dbReference>
<reference evidence="2" key="2">
    <citation type="submission" date="2025-08" db="UniProtKB">
        <authorList>
            <consortium name="Ensembl"/>
        </authorList>
    </citation>
    <scope>IDENTIFICATION</scope>
</reference>
<sequence>DTEEKAIDSAWCPFRKASQREHLRLGVFLFFCLFLFFVFDRVLLCCSVAQAAVQWHNLRQPLPPWFRRFSCLNLPSSWDFRHPSPHLANFVFLVETGFHYVCQAGLELLTSDDPPPLGSQSAGITGMSHCARPESVLSTLRIVLLNIVAD</sequence>
<dbReference type="Ensembl" id="ENSMFAT00000077745.1">
    <property type="protein sequence ID" value="ENSMFAP00000061566.1"/>
    <property type="gene ID" value="ENSMFAG00000055622.1"/>
</dbReference>
<keyword evidence="1" id="KW-0812">Transmembrane</keyword>
<keyword evidence="3" id="KW-1185">Reference proteome</keyword>
<evidence type="ECO:0000313" key="3">
    <source>
        <dbReference type="Proteomes" id="UP000233100"/>
    </source>
</evidence>
<dbReference type="PANTHER" id="PTHR46254:SF3">
    <property type="entry name" value="SECRETED PROTEIN"/>
    <property type="match status" value="1"/>
</dbReference>
<evidence type="ECO:0000313" key="2">
    <source>
        <dbReference type="Ensembl" id="ENSMFAP00000061566.1"/>
    </source>
</evidence>
<dbReference type="PRINTS" id="PR02045">
    <property type="entry name" value="F138DOMAIN"/>
</dbReference>
<keyword evidence="1" id="KW-0472">Membrane</keyword>
<keyword evidence="1" id="KW-1133">Transmembrane helix</keyword>
<name>A0A7N9DEF4_MACFA</name>
<evidence type="ECO:0000256" key="1">
    <source>
        <dbReference type="SAM" id="Phobius"/>
    </source>
</evidence>
<reference evidence="2" key="3">
    <citation type="submission" date="2025-09" db="UniProtKB">
        <authorList>
            <consortium name="Ensembl"/>
        </authorList>
    </citation>
    <scope>IDENTIFICATION</scope>
</reference>
<proteinExistence type="predicted"/>
<dbReference type="GeneTree" id="ENSGT00940000161627"/>
<accession>A0A7N9DEF4</accession>
<protein>
    <submittedName>
        <fullName evidence="2">Uncharacterized protein</fullName>
    </submittedName>
</protein>
<feature type="transmembrane region" description="Helical" evidence="1">
    <location>
        <begin position="25"/>
        <end position="44"/>
    </location>
</feature>
<reference evidence="2 3" key="1">
    <citation type="submission" date="2013-03" db="EMBL/GenBank/DDBJ databases">
        <authorList>
            <person name="Warren W."/>
            <person name="Wilson R.K."/>
        </authorList>
    </citation>
    <scope>NUCLEOTIDE SEQUENCE</scope>
</reference>
<dbReference type="PANTHER" id="PTHR46254">
    <property type="entry name" value="PROTEIN GVQW1-RELATED"/>
    <property type="match status" value="1"/>
</dbReference>